<evidence type="ECO:0000313" key="7">
    <source>
        <dbReference type="Proteomes" id="UP000318571"/>
    </source>
</evidence>
<evidence type="ECO:0000256" key="2">
    <source>
        <dbReference type="ARBA" id="ARBA00015575"/>
    </source>
</evidence>
<comment type="caution">
    <text evidence="6">The sequence shown here is derived from an EMBL/GenBank/DDBJ whole genome shotgun (WGS) entry which is preliminary data.</text>
</comment>
<dbReference type="InterPro" id="IPR021625">
    <property type="entry name" value="PI31_Prot_N"/>
</dbReference>
<protein>
    <recommendedName>
        <fullName evidence="2">Proteasome inhibitor PI31 subunit</fullName>
    </recommendedName>
</protein>
<dbReference type="GO" id="GO:0043161">
    <property type="term" value="P:proteasome-mediated ubiquitin-dependent protein catabolic process"/>
    <property type="evidence" value="ECO:0007669"/>
    <property type="project" value="InterPro"/>
</dbReference>
<keyword evidence="3" id="KW-0647">Proteasome</keyword>
<feature type="region of interest" description="Disordered" evidence="4">
    <location>
        <begin position="242"/>
        <end position="272"/>
    </location>
</feature>
<feature type="compositionally biased region" description="Basic and acidic residues" evidence="4">
    <location>
        <begin position="148"/>
        <end position="169"/>
    </location>
</feature>
<dbReference type="Gene3D" id="3.40.1000.30">
    <property type="match status" value="1"/>
</dbReference>
<comment type="similarity">
    <text evidence="1">Belongs to the proteasome inhibitor PI31 family.</text>
</comment>
<evidence type="ECO:0000256" key="1">
    <source>
        <dbReference type="ARBA" id="ARBA00006405"/>
    </source>
</evidence>
<evidence type="ECO:0000256" key="4">
    <source>
        <dbReference type="SAM" id="MobiDB-lite"/>
    </source>
</evidence>
<feature type="domain" description="PI31 proteasome regulator N-terminal" evidence="5">
    <location>
        <begin position="14"/>
        <end position="121"/>
    </location>
</feature>
<dbReference type="OMA" id="HENTITN"/>
<sequence>MSGFGWDLVQRSTERDISTHNDVVVAFTHWKLLALGLRCVGNGDHFQAGSDPSPSELLPTDWNKDNSALYTLKYRHHETTADKYVLKAIVAGSSLILSLVRVADEQVTTLSVESEKWVDLGDKNVLKKDELAKTVDKELLDPIFKPSSETEAKAEEAKGQSSSRLRDESQGSSSGLRVGGPRGPLRRDDLLLGSSDLDPLGRMGGPGMVFEPGNFMAPPRARFDPVHPYMPNPGMGGPMGPGMGGPMGPGIGRRRFGDEMQPPGFDNDDMFG</sequence>
<dbReference type="GO" id="GO:0004866">
    <property type="term" value="F:endopeptidase inhibitor activity"/>
    <property type="evidence" value="ECO:0007669"/>
    <property type="project" value="InterPro"/>
</dbReference>
<feature type="compositionally biased region" description="Gly residues" evidence="4">
    <location>
        <begin position="242"/>
        <end position="251"/>
    </location>
</feature>
<dbReference type="OrthoDB" id="68090at2759"/>
<proteinExistence type="inferred from homology"/>
<dbReference type="PANTHER" id="PTHR13266">
    <property type="entry name" value="PROTEASOME INHIBITOR"/>
    <property type="match status" value="1"/>
</dbReference>
<organism evidence="6 7">
    <name type="scientific">Tigriopus californicus</name>
    <name type="common">Marine copepod</name>
    <dbReference type="NCBI Taxonomy" id="6832"/>
    <lineage>
        <taxon>Eukaryota</taxon>
        <taxon>Metazoa</taxon>
        <taxon>Ecdysozoa</taxon>
        <taxon>Arthropoda</taxon>
        <taxon>Crustacea</taxon>
        <taxon>Multicrustacea</taxon>
        <taxon>Hexanauplia</taxon>
        <taxon>Copepoda</taxon>
        <taxon>Harpacticoida</taxon>
        <taxon>Harpacticidae</taxon>
        <taxon>Tigriopus</taxon>
    </lineage>
</organism>
<dbReference type="Pfam" id="PF11566">
    <property type="entry name" value="PI31_Prot_N"/>
    <property type="match status" value="1"/>
</dbReference>
<feature type="compositionally biased region" description="Low complexity" evidence="4">
    <location>
        <begin position="191"/>
        <end position="200"/>
    </location>
</feature>
<keyword evidence="7" id="KW-1185">Reference proteome</keyword>
<dbReference type="PANTHER" id="PTHR13266:SF1">
    <property type="entry name" value="PROTEASOME INHIBITOR PI31 SUBUNIT"/>
    <property type="match status" value="1"/>
</dbReference>
<name>A0A553NFZ8_TIGCA</name>
<dbReference type="GO" id="GO:0000502">
    <property type="term" value="C:proteasome complex"/>
    <property type="evidence" value="ECO:0007669"/>
    <property type="project" value="UniProtKB-KW"/>
</dbReference>
<evidence type="ECO:0000313" key="6">
    <source>
        <dbReference type="EMBL" id="TRY64367.1"/>
    </source>
</evidence>
<reference evidence="6 7" key="1">
    <citation type="journal article" date="2018" name="Nat. Ecol. Evol.">
        <title>Genomic signatures of mitonuclear coevolution across populations of Tigriopus californicus.</title>
        <authorList>
            <person name="Barreto F.S."/>
            <person name="Watson E.T."/>
            <person name="Lima T.G."/>
            <person name="Willett C.S."/>
            <person name="Edmands S."/>
            <person name="Li W."/>
            <person name="Burton R.S."/>
        </authorList>
    </citation>
    <scope>NUCLEOTIDE SEQUENCE [LARGE SCALE GENOMIC DNA]</scope>
    <source>
        <strain evidence="6 7">San Diego</strain>
    </source>
</reference>
<accession>A0A553NFZ8</accession>
<dbReference type="STRING" id="6832.A0A553NFZ8"/>
<dbReference type="InterPro" id="IPR045128">
    <property type="entry name" value="PI31-like"/>
</dbReference>
<evidence type="ECO:0000259" key="5">
    <source>
        <dbReference type="Pfam" id="PF11566"/>
    </source>
</evidence>
<gene>
    <name evidence="6" type="ORF">TCAL_11722</name>
</gene>
<feature type="region of interest" description="Disordered" evidence="4">
    <location>
        <begin position="146"/>
        <end position="200"/>
    </location>
</feature>
<dbReference type="Proteomes" id="UP000318571">
    <property type="component" value="Chromosome 10"/>
</dbReference>
<evidence type="ECO:0000256" key="3">
    <source>
        <dbReference type="ARBA" id="ARBA00022942"/>
    </source>
</evidence>
<dbReference type="GO" id="GO:0070628">
    <property type="term" value="F:proteasome binding"/>
    <property type="evidence" value="ECO:0007669"/>
    <property type="project" value="InterPro"/>
</dbReference>
<dbReference type="EMBL" id="VCGU01000458">
    <property type="protein sequence ID" value="TRY64367.1"/>
    <property type="molecule type" value="Genomic_DNA"/>
</dbReference>
<dbReference type="AlphaFoldDB" id="A0A553NFZ8"/>